<evidence type="ECO:0000256" key="1">
    <source>
        <dbReference type="ARBA" id="ARBA00004236"/>
    </source>
</evidence>
<evidence type="ECO:0000313" key="8">
    <source>
        <dbReference type="Proteomes" id="UP001057375"/>
    </source>
</evidence>
<dbReference type="Proteomes" id="UP001057375">
    <property type="component" value="Unassembled WGS sequence"/>
</dbReference>
<comment type="subcellular location">
    <subcellularLocation>
        <location evidence="1">Cell membrane</location>
    </subcellularLocation>
</comment>
<evidence type="ECO:0000256" key="5">
    <source>
        <dbReference type="ARBA" id="ARBA00023136"/>
    </source>
</evidence>
<keyword evidence="5 6" id="KW-0472">Membrane</keyword>
<accession>A0ABQ5KHS5</accession>
<protein>
    <submittedName>
        <fullName evidence="7">Sodium ion-translocating decarboxylase like protein</fullName>
    </submittedName>
</protein>
<gene>
    <name evidence="7" type="ORF">ADUPG1_006311</name>
</gene>
<sequence>MELINNFKDPVLIEQLTLGEKISASLFVTVLGMTITFAALVVLWGLTALYSKMVQNAEAKKKANSVVEVKPSAPAAAAPKAVEPEEDEEELIAVISAAIAAELGTSMHNIIVRNIVRVSDATPAWGQSGRIEQMNSRM</sequence>
<evidence type="ECO:0000256" key="6">
    <source>
        <dbReference type="SAM" id="Phobius"/>
    </source>
</evidence>
<evidence type="ECO:0000256" key="2">
    <source>
        <dbReference type="ARBA" id="ARBA00022475"/>
    </source>
</evidence>
<feature type="transmembrane region" description="Helical" evidence="6">
    <location>
        <begin position="26"/>
        <end position="50"/>
    </location>
</feature>
<dbReference type="NCBIfam" id="TIGR01195">
    <property type="entry name" value="oadG_fam"/>
    <property type="match status" value="1"/>
</dbReference>
<organism evidence="7 8">
    <name type="scientific">Aduncisulcus paluster</name>
    <dbReference type="NCBI Taxonomy" id="2918883"/>
    <lineage>
        <taxon>Eukaryota</taxon>
        <taxon>Metamonada</taxon>
        <taxon>Carpediemonas-like organisms</taxon>
        <taxon>Aduncisulcus</taxon>
    </lineage>
</organism>
<keyword evidence="4 6" id="KW-1133">Transmembrane helix</keyword>
<keyword evidence="3 6" id="KW-0812">Transmembrane</keyword>
<keyword evidence="8" id="KW-1185">Reference proteome</keyword>
<name>A0ABQ5KHS5_9EUKA</name>
<comment type="caution">
    <text evidence="7">The sequence shown here is derived from an EMBL/GenBank/DDBJ whole genome shotgun (WGS) entry which is preliminary data.</text>
</comment>
<keyword evidence="2" id="KW-1003">Cell membrane</keyword>
<dbReference type="InterPro" id="IPR005899">
    <property type="entry name" value="Na_pump_deCOase"/>
</dbReference>
<dbReference type="Pfam" id="PF04277">
    <property type="entry name" value="OAD_gamma"/>
    <property type="match status" value="1"/>
</dbReference>
<dbReference type="EMBL" id="BQXS01009866">
    <property type="protein sequence ID" value="GKT32042.1"/>
    <property type="molecule type" value="Genomic_DNA"/>
</dbReference>
<evidence type="ECO:0000256" key="3">
    <source>
        <dbReference type="ARBA" id="ARBA00022692"/>
    </source>
</evidence>
<evidence type="ECO:0000256" key="4">
    <source>
        <dbReference type="ARBA" id="ARBA00022989"/>
    </source>
</evidence>
<proteinExistence type="predicted"/>
<evidence type="ECO:0000313" key="7">
    <source>
        <dbReference type="EMBL" id="GKT32042.1"/>
    </source>
</evidence>
<reference evidence="7" key="1">
    <citation type="submission" date="2022-03" db="EMBL/GenBank/DDBJ databases">
        <title>Draft genome sequence of Aduncisulcus paluster, a free-living microaerophilic Fornicata.</title>
        <authorList>
            <person name="Yuyama I."/>
            <person name="Kume K."/>
            <person name="Tamura T."/>
            <person name="Inagaki Y."/>
            <person name="Hashimoto T."/>
        </authorList>
    </citation>
    <scope>NUCLEOTIDE SEQUENCE</scope>
    <source>
        <strain evidence="7">NY0171</strain>
    </source>
</reference>